<reference evidence="2" key="1">
    <citation type="submission" date="2016-10" db="EMBL/GenBank/DDBJ databases">
        <authorList>
            <person name="Varghese N."/>
            <person name="Submissions S."/>
        </authorList>
    </citation>
    <scope>NUCLEOTIDE SEQUENCE [LARGE SCALE GENOMIC DNA]</scope>
    <source>
        <strain evidence="2">DSM 45789</strain>
    </source>
</reference>
<protein>
    <submittedName>
        <fullName evidence="1">Uncharacterized protein</fullName>
    </submittedName>
</protein>
<evidence type="ECO:0000313" key="1">
    <source>
        <dbReference type="EMBL" id="SFS47296.1"/>
    </source>
</evidence>
<sequence length="40" mass="4891">MNDKLEKLAELEHEQWARWIILHRKTSQDGADRSKHHIRI</sequence>
<proteinExistence type="predicted"/>
<evidence type="ECO:0000313" key="2">
    <source>
        <dbReference type="Proteomes" id="UP000198660"/>
    </source>
</evidence>
<organism evidence="1 2">
    <name type="scientific">Marininema halotolerans</name>
    <dbReference type="NCBI Taxonomy" id="1155944"/>
    <lineage>
        <taxon>Bacteria</taxon>
        <taxon>Bacillati</taxon>
        <taxon>Bacillota</taxon>
        <taxon>Bacilli</taxon>
        <taxon>Bacillales</taxon>
        <taxon>Thermoactinomycetaceae</taxon>
        <taxon>Marininema</taxon>
    </lineage>
</organism>
<keyword evidence="2" id="KW-1185">Reference proteome</keyword>
<dbReference type="AlphaFoldDB" id="A0A1I6Q496"/>
<dbReference type="EMBL" id="FPAA01000002">
    <property type="protein sequence ID" value="SFS47296.1"/>
    <property type="molecule type" value="Genomic_DNA"/>
</dbReference>
<gene>
    <name evidence="1" type="ORF">SAMN05444972_102333</name>
</gene>
<name>A0A1I6Q496_9BACL</name>
<dbReference type="Proteomes" id="UP000198660">
    <property type="component" value="Unassembled WGS sequence"/>
</dbReference>
<accession>A0A1I6Q496</accession>